<dbReference type="Gramene" id="EOY05965">
    <property type="protein sequence ID" value="EOY05965"/>
    <property type="gene ID" value="TCM_020822"/>
</dbReference>
<sequence length="87" mass="10367">MQWNDRPCENIQLMLVDGVWSSHQCFRTRMAMAIPLQLTHLRTVLKPSNYFIQEKPMNNDWNSSFYPIHEPAILSNEVLHCFTDFLR</sequence>
<name>A0A061ELN3_THECC</name>
<gene>
    <name evidence="1" type="ORF">TCM_020822</name>
</gene>
<organism evidence="1 2">
    <name type="scientific">Theobroma cacao</name>
    <name type="common">Cacao</name>
    <name type="synonym">Cocoa</name>
    <dbReference type="NCBI Taxonomy" id="3641"/>
    <lineage>
        <taxon>Eukaryota</taxon>
        <taxon>Viridiplantae</taxon>
        <taxon>Streptophyta</taxon>
        <taxon>Embryophyta</taxon>
        <taxon>Tracheophyta</taxon>
        <taxon>Spermatophyta</taxon>
        <taxon>Magnoliopsida</taxon>
        <taxon>eudicotyledons</taxon>
        <taxon>Gunneridae</taxon>
        <taxon>Pentapetalae</taxon>
        <taxon>rosids</taxon>
        <taxon>malvids</taxon>
        <taxon>Malvales</taxon>
        <taxon>Malvaceae</taxon>
        <taxon>Byttnerioideae</taxon>
        <taxon>Theobroma</taxon>
    </lineage>
</organism>
<evidence type="ECO:0000313" key="1">
    <source>
        <dbReference type="EMBL" id="EOY05965.1"/>
    </source>
</evidence>
<dbReference type="EMBL" id="CM001882">
    <property type="protein sequence ID" value="EOY05965.1"/>
    <property type="molecule type" value="Genomic_DNA"/>
</dbReference>
<keyword evidence="2" id="KW-1185">Reference proteome</keyword>
<dbReference type="AlphaFoldDB" id="A0A061ELN3"/>
<evidence type="ECO:0000313" key="2">
    <source>
        <dbReference type="Proteomes" id="UP000026915"/>
    </source>
</evidence>
<dbReference type="InParanoid" id="A0A061ELN3"/>
<dbReference type="Proteomes" id="UP000026915">
    <property type="component" value="Chromosome 4"/>
</dbReference>
<protein>
    <submittedName>
        <fullName evidence="1">Uncharacterized protein</fullName>
    </submittedName>
</protein>
<proteinExistence type="predicted"/>
<dbReference type="HOGENOM" id="CLU_2487924_0_0_1"/>
<accession>A0A061ELN3</accession>
<reference evidence="1 2" key="1">
    <citation type="journal article" date="2013" name="Genome Biol.">
        <title>The genome sequence of the most widely cultivated cacao type and its use to identify candidate genes regulating pod color.</title>
        <authorList>
            <person name="Motamayor J.C."/>
            <person name="Mockaitis K."/>
            <person name="Schmutz J."/>
            <person name="Haiminen N."/>
            <person name="Iii D.L."/>
            <person name="Cornejo O."/>
            <person name="Findley S.D."/>
            <person name="Zheng P."/>
            <person name="Utro F."/>
            <person name="Royaert S."/>
            <person name="Saski C."/>
            <person name="Jenkins J."/>
            <person name="Podicheti R."/>
            <person name="Zhao M."/>
            <person name="Scheffler B.E."/>
            <person name="Stack J.C."/>
            <person name="Feltus F.A."/>
            <person name="Mustiga G.M."/>
            <person name="Amores F."/>
            <person name="Phillips W."/>
            <person name="Marelli J.P."/>
            <person name="May G.D."/>
            <person name="Shapiro H."/>
            <person name="Ma J."/>
            <person name="Bustamante C.D."/>
            <person name="Schnell R.J."/>
            <person name="Main D."/>
            <person name="Gilbert D."/>
            <person name="Parida L."/>
            <person name="Kuhn D.N."/>
        </authorList>
    </citation>
    <scope>NUCLEOTIDE SEQUENCE [LARGE SCALE GENOMIC DNA]</scope>
    <source>
        <strain evidence="2">cv. Matina 1-6</strain>
    </source>
</reference>